<dbReference type="GO" id="GO:1990904">
    <property type="term" value="C:ribonucleoprotein complex"/>
    <property type="evidence" value="ECO:0007669"/>
    <property type="project" value="UniProtKB-KW"/>
</dbReference>
<dbReference type="InterPro" id="IPR031310">
    <property type="entry name" value="Ribosomal_uL5_N"/>
</dbReference>
<dbReference type="InterPro" id="IPR022803">
    <property type="entry name" value="Ribosomal_uL5_dom_sf"/>
</dbReference>
<dbReference type="Pfam" id="PF00281">
    <property type="entry name" value="Ribosomal_L5"/>
    <property type="match status" value="1"/>
</dbReference>
<geneLocation type="plastid" evidence="10"/>
<feature type="domain" description="Large ribosomal subunit protein uL5 N-terminal" evidence="8">
    <location>
        <begin position="42"/>
        <end position="98"/>
    </location>
</feature>
<keyword evidence="5 10" id="KW-0689">Ribosomal protein</keyword>
<dbReference type="InterPro" id="IPR002132">
    <property type="entry name" value="Ribosomal_uL5"/>
</dbReference>
<dbReference type="GO" id="GO:0003735">
    <property type="term" value="F:structural constituent of ribosome"/>
    <property type="evidence" value="ECO:0007669"/>
    <property type="project" value="InterPro"/>
</dbReference>
<dbReference type="SUPFAM" id="SSF55282">
    <property type="entry name" value="RL5-like"/>
    <property type="match status" value="1"/>
</dbReference>
<accession>A0A2Z5ZAI9</accession>
<proteinExistence type="inferred from homology"/>
<evidence type="ECO:0000256" key="1">
    <source>
        <dbReference type="ARBA" id="ARBA00003898"/>
    </source>
</evidence>
<organism evidence="10">
    <name type="scientific">Nitzschia sp. NIES-3576</name>
    <dbReference type="NCBI Taxonomy" id="2083273"/>
    <lineage>
        <taxon>Eukaryota</taxon>
        <taxon>Sar</taxon>
        <taxon>Stramenopiles</taxon>
        <taxon>Ochrophyta</taxon>
        <taxon>Bacillariophyta</taxon>
        <taxon>Bacillariophyceae</taxon>
        <taxon>Bacillariophycidae</taxon>
        <taxon>Bacillariales</taxon>
        <taxon>Bacillariaceae</taxon>
        <taxon>Nitzschia</taxon>
    </lineage>
</organism>
<dbReference type="EMBL" id="AP018508">
    <property type="protein sequence ID" value="BBC77679.1"/>
    <property type="molecule type" value="Genomic_DNA"/>
</dbReference>
<dbReference type="GO" id="GO:0005840">
    <property type="term" value="C:ribosome"/>
    <property type="evidence" value="ECO:0007669"/>
    <property type="project" value="UniProtKB-KW"/>
</dbReference>
<comment type="subcellular location">
    <subcellularLocation>
        <location evidence="2">Plastid</location>
    </subcellularLocation>
</comment>
<evidence type="ECO:0000313" key="10">
    <source>
        <dbReference type="EMBL" id="BBC77679.1"/>
    </source>
</evidence>
<keyword evidence="10" id="KW-0934">Plastid</keyword>
<comment type="function">
    <text evidence="1">Binds 5S rRNA, forms part of the central protuberance of the 50S subunit.</text>
</comment>
<sequence>MLKNFYLEEIADIYNILESIKKEYKKNIKDILITNHFLNIKNNHIIPSIKKIQINRGLGLNAQNKKILKESINDFKMITGQTPIFTKTKKAISGFKTRRNMVIGLTVTLRSKKMYSFLTKLILFTFSQIRNFHGLSLRSFDKAGNFTFGLKEQLIFPEINYNDNQNTQGFTITIVLNQKLPKNKKIPIFLILNSVLLFKFLRFPLRDFGYYEDYPSFIEIKQIWRQKRNLKRKRWSQE</sequence>
<reference evidence="10" key="1">
    <citation type="submission" date="2018-02" db="EMBL/GenBank/DDBJ databases">
        <title>Evolution and diversity of non-photosynthetic diatom plastid genomes.</title>
        <authorList>
            <person name="Kamikawa R."/>
            <person name="Ishii K."/>
        </authorList>
    </citation>
    <scope>NUCLEOTIDE SEQUENCE</scope>
    <source>
        <strain evidence="10">NIES 3576</strain>
    </source>
</reference>
<keyword evidence="6" id="KW-0687">Ribonucleoprotein</keyword>
<protein>
    <recommendedName>
        <fullName evidence="7">50S ribosomal protein L5, chloroplastic</fullName>
    </recommendedName>
</protein>
<evidence type="ECO:0000256" key="2">
    <source>
        <dbReference type="ARBA" id="ARBA00004474"/>
    </source>
</evidence>
<dbReference type="InterPro" id="IPR031309">
    <property type="entry name" value="Ribosomal_uL5_C"/>
</dbReference>
<comment type="subunit">
    <text evidence="4">Part of the 50S ribosomal subunit; contacts the 5S rRNA.</text>
</comment>
<evidence type="ECO:0000256" key="5">
    <source>
        <dbReference type="ARBA" id="ARBA00022980"/>
    </source>
</evidence>
<dbReference type="HAMAP" id="MF_01333_B">
    <property type="entry name" value="Ribosomal_uL5_B"/>
    <property type="match status" value="1"/>
</dbReference>
<gene>
    <name evidence="10" type="primary">rpl5</name>
</gene>
<dbReference type="GO" id="GO:0006412">
    <property type="term" value="P:translation"/>
    <property type="evidence" value="ECO:0007669"/>
    <property type="project" value="InterPro"/>
</dbReference>
<evidence type="ECO:0000256" key="7">
    <source>
        <dbReference type="ARBA" id="ARBA00035391"/>
    </source>
</evidence>
<dbReference type="InterPro" id="IPR020930">
    <property type="entry name" value="Ribosomal_uL5_bac-type"/>
</dbReference>
<dbReference type="AlphaFoldDB" id="A0A2Z5ZAI9"/>
<dbReference type="PANTHER" id="PTHR11994">
    <property type="entry name" value="60S RIBOSOMAL PROTEIN L11-RELATED"/>
    <property type="match status" value="1"/>
</dbReference>
<name>A0A2Z5ZAI9_9STRA</name>
<evidence type="ECO:0000256" key="6">
    <source>
        <dbReference type="ARBA" id="ARBA00023274"/>
    </source>
</evidence>
<dbReference type="Gene3D" id="3.30.1440.10">
    <property type="match status" value="1"/>
</dbReference>
<comment type="similarity">
    <text evidence="3">Belongs to the universal ribosomal protein uL5 family.</text>
</comment>
<evidence type="ECO:0000259" key="9">
    <source>
        <dbReference type="Pfam" id="PF00673"/>
    </source>
</evidence>
<feature type="domain" description="Large ribosomal subunit protein uL5 C-terminal" evidence="9">
    <location>
        <begin position="103"/>
        <end position="183"/>
    </location>
</feature>
<evidence type="ECO:0000256" key="3">
    <source>
        <dbReference type="ARBA" id="ARBA00008553"/>
    </source>
</evidence>
<dbReference type="Pfam" id="PF00673">
    <property type="entry name" value="Ribosomal_L5_C"/>
    <property type="match status" value="1"/>
</dbReference>
<evidence type="ECO:0000256" key="4">
    <source>
        <dbReference type="ARBA" id="ARBA00011505"/>
    </source>
</evidence>
<dbReference type="GO" id="GO:0009536">
    <property type="term" value="C:plastid"/>
    <property type="evidence" value="ECO:0007669"/>
    <property type="project" value="UniProtKB-SubCell"/>
</dbReference>
<evidence type="ECO:0000259" key="8">
    <source>
        <dbReference type="Pfam" id="PF00281"/>
    </source>
</evidence>